<dbReference type="Pfam" id="PF00005">
    <property type="entry name" value="ABC_tran"/>
    <property type="match status" value="1"/>
</dbReference>
<accession>A0A2X1PMD8</accession>
<protein>
    <submittedName>
        <fullName evidence="4">Probable ABC transport system, ATPase component</fullName>
    </submittedName>
</protein>
<reference evidence="4 5" key="1">
    <citation type="submission" date="2018-06" db="EMBL/GenBank/DDBJ databases">
        <authorList>
            <consortium name="Pathogen Informatics"/>
            <person name="Doyle S."/>
        </authorList>
    </citation>
    <scope>NUCLEOTIDE SEQUENCE [LARGE SCALE GENOMIC DNA]</scope>
    <source>
        <strain evidence="4 5">NCTC11872</strain>
    </source>
</reference>
<dbReference type="InterPro" id="IPR003439">
    <property type="entry name" value="ABC_transporter-like_ATP-bd"/>
</dbReference>
<evidence type="ECO:0000256" key="2">
    <source>
        <dbReference type="ARBA" id="ARBA00022448"/>
    </source>
</evidence>
<dbReference type="SUPFAM" id="SSF52540">
    <property type="entry name" value="P-loop containing nucleoside triphosphate hydrolases"/>
    <property type="match status" value="1"/>
</dbReference>
<evidence type="ECO:0000259" key="3">
    <source>
        <dbReference type="Pfam" id="PF00005"/>
    </source>
</evidence>
<dbReference type="AlphaFoldDB" id="A0A2X1PMD8"/>
<evidence type="ECO:0000256" key="1">
    <source>
        <dbReference type="ARBA" id="ARBA00005417"/>
    </source>
</evidence>
<evidence type="ECO:0000313" key="5">
    <source>
        <dbReference type="Proteomes" id="UP000249936"/>
    </source>
</evidence>
<dbReference type="GO" id="GO:0016887">
    <property type="term" value="F:ATP hydrolysis activity"/>
    <property type="evidence" value="ECO:0007669"/>
    <property type="project" value="InterPro"/>
</dbReference>
<dbReference type="Gene3D" id="3.40.50.300">
    <property type="entry name" value="P-loop containing nucleotide triphosphate hydrolases"/>
    <property type="match status" value="1"/>
</dbReference>
<proteinExistence type="inferred from homology"/>
<keyword evidence="2" id="KW-0813">Transport</keyword>
<organism evidence="4 5">
    <name type="scientific">Haemophilus influenzae</name>
    <dbReference type="NCBI Taxonomy" id="727"/>
    <lineage>
        <taxon>Bacteria</taxon>
        <taxon>Pseudomonadati</taxon>
        <taxon>Pseudomonadota</taxon>
        <taxon>Gammaproteobacteria</taxon>
        <taxon>Pasteurellales</taxon>
        <taxon>Pasteurellaceae</taxon>
        <taxon>Haemophilus</taxon>
    </lineage>
</organism>
<name>A0A2X1PMD8_HAEIF</name>
<feature type="domain" description="ABC transporter" evidence="3">
    <location>
        <begin position="5"/>
        <end position="97"/>
    </location>
</feature>
<dbReference type="GO" id="GO:0005524">
    <property type="term" value="F:ATP binding"/>
    <property type="evidence" value="ECO:0007669"/>
    <property type="project" value="InterPro"/>
</dbReference>
<dbReference type="Proteomes" id="UP000249936">
    <property type="component" value="Unassembled WGS sequence"/>
</dbReference>
<dbReference type="InterPro" id="IPR050153">
    <property type="entry name" value="Metal_Ion_Import_ABC"/>
</dbReference>
<dbReference type="PANTHER" id="PTHR42734:SF6">
    <property type="entry name" value="MOLYBDATE IMPORT ATP-BINDING PROTEIN MOLC"/>
    <property type="match status" value="1"/>
</dbReference>
<evidence type="ECO:0000313" key="4">
    <source>
        <dbReference type="EMBL" id="SPX42129.1"/>
    </source>
</evidence>
<gene>
    <name evidence="4" type="ORF">NCTC11872_01757</name>
</gene>
<sequence length="113" mass="12526">MEKVKTTLLHPLAHVLPVMSGQIRQQGHIGFVPQSFSSPDYSVLEIVLMGRASKIGAFNLPSKTDETVALQMLARLDILHLAERNINMLSGGQRQTCAHRSCTCDRMSGPHFR</sequence>
<dbReference type="EMBL" id="UASK01000006">
    <property type="protein sequence ID" value="SPX42129.1"/>
    <property type="molecule type" value="Genomic_DNA"/>
</dbReference>
<dbReference type="InterPro" id="IPR027417">
    <property type="entry name" value="P-loop_NTPase"/>
</dbReference>
<dbReference type="PANTHER" id="PTHR42734">
    <property type="entry name" value="METAL TRANSPORT SYSTEM ATP-BINDING PROTEIN TM_0124-RELATED"/>
    <property type="match status" value="1"/>
</dbReference>
<comment type="similarity">
    <text evidence="1">Belongs to the ABC transporter superfamily.</text>
</comment>